<organism evidence="2 3">
    <name type="scientific">Actinomadura meyerae</name>
    <dbReference type="NCBI Taxonomy" id="240840"/>
    <lineage>
        <taxon>Bacteria</taxon>
        <taxon>Bacillati</taxon>
        <taxon>Actinomycetota</taxon>
        <taxon>Actinomycetes</taxon>
        <taxon>Streptosporangiales</taxon>
        <taxon>Thermomonosporaceae</taxon>
        <taxon>Actinomadura</taxon>
    </lineage>
</organism>
<protein>
    <submittedName>
        <fullName evidence="2">Uncharacterized protein</fullName>
    </submittedName>
</protein>
<name>A0A239MYQ1_9ACTN</name>
<feature type="chain" id="PRO_5013122585" evidence="1">
    <location>
        <begin position="28"/>
        <end position="143"/>
    </location>
</feature>
<sequence length="143" mass="15115">MRNPMLGLLPAAVAAVAVTAVAVPASAEEAPQPAPQTYTLSDCPEALGFLTSLLSSLLKSPDVTRAVCSTRAEEDAKDAQDAQYAWDAWGEETAPLESTYTGRDGRTSVEENALLGLVEMPKNLVIKVPTLDEGLYTYTSGGR</sequence>
<dbReference type="Proteomes" id="UP000198318">
    <property type="component" value="Unassembled WGS sequence"/>
</dbReference>
<reference evidence="2 3" key="1">
    <citation type="submission" date="2017-06" db="EMBL/GenBank/DDBJ databases">
        <authorList>
            <person name="Kim H.J."/>
            <person name="Triplett B.A."/>
        </authorList>
    </citation>
    <scope>NUCLEOTIDE SEQUENCE [LARGE SCALE GENOMIC DNA]</scope>
    <source>
        <strain evidence="2 3">DSM 44715</strain>
    </source>
</reference>
<dbReference type="AlphaFoldDB" id="A0A239MYQ1"/>
<evidence type="ECO:0000313" key="2">
    <source>
        <dbReference type="EMBL" id="SNT47861.1"/>
    </source>
</evidence>
<evidence type="ECO:0000313" key="3">
    <source>
        <dbReference type="Proteomes" id="UP000198318"/>
    </source>
</evidence>
<gene>
    <name evidence="2" type="ORF">SAMN05443665_10348</name>
</gene>
<feature type="signal peptide" evidence="1">
    <location>
        <begin position="1"/>
        <end position="27"/>
    </location>
</feature>
<accession>A0A239MYQ1</accession>
<keyword evidence="3" id="KW-1185">Reference proteome</keyword>
<proteinExistence type="predicted"/>
<keyword evidence="1" id="KW-0732">Signal</keyword>
<evidence type="ECO:0000256" key="1">
    <source>
        <dbReference type="SAM" id="SignalP"/>
    </source>
</evidence>
<dbReference type="EMBL" id="FZOR01000034">
    <property type="protein sequence ID" value="SNT47861.1"/>
    <property type="molecule type" value="Genomic_DNA"/>
</dbReference>